<gene>
    <name evidence="1" type="ORF">BYL167_LOCUS29512</name>
</gene>
<proteinExistence type="predicted"/>
<reference evidence="1" key="1">
    <citation type="submission" date="2021-02" db="EMBL/GenBank/DDBJ databases">
        <authorList>
            <person name="Nowell W R."/>
        </authorList>
    </citation>
    <scope>NUCLEOTIDE SEQUENCE</scope>
</reference>
<evidence type="ECO:0000313" key="1">
    <source>
        <dbReference type="EMBL" id="CAF4351289.1"/>
    </source>
</evidence>
<name>A0A8S2ULN9_9BILA</name>
<protein>
    <submittedName>
        <fullName evidence="1">Uncharacterized protein</fullName>
    </submittedName>
</protein>
<sequence length="89" mass="10786">MSYFISAICPYMDYCEMKRLKNMKIELFLCIILKEINNRSFCFIRSLCFHAPAVDDQVIENLEKMTNYEQLLIQFTIKRISDNIYLQWK</sequence>
<dbReference type="Proteomes" id="UP000681967">
    <property type="component" value="Unassembled WGS sequence"/>
</dbReference>
<comment type="caution">
    <text evidence="1">The sequence shown here is derived from an EMBL/GenBank/DDBJ whole genome shotgun (WGS) entry which is preliminary data.</text>
</comment>
<evidence type="ECO:0000313" key="2">
    <source>
        <dbReference type="Proteomes" id="UP000681967"/>
    </source>
</evidence>
<dbReference type="AlphaFoldDB" id="A0A8S2ULN9"/>
<dbReference type="EMBL" id="CAJOBH010045398">
    <property type="protein sequence ID" value="CAF4351289.1"/>
    <property type="molecule type" value="Genomic_DNA"/>
</dbReference>
<organism evidence="1 2">
    <name type="scientific">Rotaria magnacalcarata</name>
    <dbReference type="NCBI Taxonomy" id="392030"/>
    <lineage>
        <taxon>Eukaryota</taxon>
        <taxon>Metazoa</taxon>
        <taxon>Spiralia</taxon>
        <taxon>Gnathifera</taxon>
        <taxon>Rotifera</taxon>
        <taxon>Eurotatoria</taxon>
        <taxon>Bdelloidea</taxon>
        <taxon>Philodinida</taxon>
        <taxon>Philodinidae</taxon>
        <taxon>Rotaria</taxon>
    </lineage>
</organism>
<accession>A0A8S2ULN9</accession>